<evidence type="ECO:0000256" key="2">
    <source>
        <dbReference type="ARBA" id="ARBA00023002"/>
    </source>
</evidence>
<dbReference type="InterPro" id="IPR018170">
    <property type="entry name" value="Aldo/ket_reductase_CS"/>
</dbReference>
<dbReference type="SUPFAM" id="SSF51430">
    <property type="entry name" value="NAD(P)-linked oxidoreductase"/>
    <property type="match status" value="1"/>
</dbReference>
<dbReference type="FunFam" id="3.20.20.100:FF:000015">
    <property type="entry name" value="Oxidoreductase, aldo/keto reductase family"/>
    <property type="match status" value="1"/>
</dbReference>
<dbReference type="PROSITE" id="PS00063">
    <property type="entry name" value="ALDOKETO_REDUCTASE_3"/>
    <property type="match status" value="1"/>
</dbReference>
<evidence type="ECO:0000256" key="3">
    <source>
        <dbReference type="PIRSR" id="PIRSR000097-1"/>
    </source>
</evidence>
<name>A0A210Q5U2_MIZYE</name>
<dbReference type="Pfam" id="PF00248">
    <property type="entry name" value="Aldo_ket_red"/>
    <property type="match status" value="1"/>
</dbReference>
<feature type="binding site" evidence="4">
    <location>
        <position position="119"/>
    </location>
    <ligand>
        <name>substrate</name>
    </ligand>
</feature>
<dbReference type="CDD" id="cd19071">
    <property type="entry name" value="AKR_AKR1-5-like"/>
    <property type="match status" value="1"/>
</dbReference>
<evidence type="ECO:0000256" key="1">
    <source>
        <dbReference type="ARBA" id="ARBA00007905"/>
    </source>
</evidence>
<dbReference type="InterPro" id="IPR023210">
    <property type="entry name" value="NADP_OxRdtase_dom"/>
</dbReference>
<dbReference type="Gene3D" id="3.20.20.100">
    <property type="entry name" value="NADP-dependent oxidoreductase domain"/>
    <property type="match status" value="1"/>
</dbReference>
<dbReference type="PIRSF" id="PIRSF000097">
    <property type="entry name" value="AKR"/>
    <property type="match status" value="1"/>
</dbReference>
<evidence type="ECO:0000256" key="5">
    <source>
        <dbReference type="PIRSR" id="PIRSR000097-3"/>
    </source>
</evidence>
<organism evidence="7 8">
    <name type="scientific">Mizuhopecten yessoensis</name>
    <name type="common">Japanese scallop</name>
    <name type="synonym">Patinopecten yessoensis</name>
    <dbReference type="NCBI Taxonomy" id="6573"/>
    <lineage>
        <taxon>Eukaryota</taxon>
        <taxon>Metazoa</taxon>
        <taxon>Spiralia</taxon>
        <taxon>Lophotrochozoa</taxon>
        <taxon>Mollusca</taxon>
        <taxon>Bivalvia</taxon>
        <taxon>Autobranchia</taxon>
        <taxon>Pteriomorphia</taxon>
        <taxon>Pectinida</taxon>
        <taxon>Pectinoidea</taxon>
        <taxon>Pectinidae</taxon>
        <taxon>Mizuhopecten</taxon>
    </lineage>
</organism>
<dbReference type="Proteomes" id="UP000242188">
    <property type="component" value="Unassembled WGS sequence"/>
</dbReference>
<proteinExistence type="inferred from homology"/>
<gene>
    <name evidence="7" type="ORF">KP79_PYT24293</name>
</gene>
<evidence type="ECO:0000256" key="4">
    <source>
        <dbReference type="PIRSR" id="PIRSR000097-2"/>
    </source>
</evidence>
<dbReference type="PANTHER" id="PTHR43827:SF13">
    <property type="entry name" value="ALDO_KETO REDUCTASE FAMILY PROTEIN"/>
    <property type="match status" value="1"/>
</dbReference>
<dbReference type="InterPro" id="IPR036812">
    <property type="entry name" value="NAD(P)_OxRdtase_dom_sf"/>
</dbReference>
<feature type="domain" description="NADP-dependent oxidoreductase" evidence="6">
    <location>
        <begin position="28"/>
        <end position="269"/>
    </location>
</feature>
<dbReference type="GO" id="GO:0016491">
    <property type="term" value="F:oxidoreductase activity"/>
    <property type="evidence" value="ECO:0007669"/>
    <property type="project" value="UniProtKB-KW"/>
</dbReference>
<dbReference type="PRINTS" id="PR00069">
    <property type="entry name" value="ALDKETRDTASE"/>
</dbReference>
<sequence length="287" mass="32690">MIHTMTSRNISLSSTVRLNDGVTMPIFGLGMNKLNSGKTHQVDRVVELALSIGYRLLDNAEYYENETDVGRAIRSSGINRRELFVVTKLWENGYDRCKQIFSRALRQLDLEYVDLYLIHNPSSTPGKCVETYRAMLELQQEGLVRSVGVSNFGIQHLEGLKEEGLPTPSVNQIQLHPWQQNKDIVDYCKQNKITVMGYAPLTKGTKLSDKTLQDIATRHNKSPAQILIRWSLEHGFITIPKSSDPTRIKENADVFSWTLNHRDLQTLNEMPEWSCTPFNPTITPWSG</sequence>
<dbReference type="OrthoDB" id="416253at2759"/>
<dbReference type="PANTHER" id="PTHR43827">
    <property type="entry name" value="2,5-DIKETO-D-GLUCONIC ACID REDUCTASE"/>
    <property type="match status" value="1"/>
</dbReference>
<evidence type="ECO:0000259" key="6">
    <source>
        <dbReference type="Pfam" id="PF00248"/>
    </source>
</evidence>
<dbReference type="STRING" id="6573.A0A210Q5U2"/>
<reference evidence="7 8" key="1">
    <citation type="journal article" date="2017" name="Nat. Ecol. Evol.">
        <title>Scallop genome provides insights into evolution of bilaterian karyotype and development.</title>
        <authorList>
            <person name="Wang S."/>
            <person name="Zhang J."/>
            <person name="Jiao W."/>
            <person name="Li J."/>
            <person name="Xun X."/>
            <person name="Sun Y."/>
            <person name="Guo X."/>
            <person name="Huan P."/>
            <person name="Dong B."/>
            <person name="Zhang L."/>
            <person name="Hu X."/>
            <person name="Sun X."/>
            <person name="Wang J."/>
            <person name="Zhao C."/>
            <person name="Wang Y."/>
            <person name="Wang D."/>
            <person name="Huang X."/>
            <person name="Wang R."/>
            <person name="Lv J."/>
            <person name="Li Y."/>
            <person name="Zhang Z."/>
            <person name="Liu B."/>
            <person name="Lu W."/>
            <person name="Hui Y."/>
            <person name="Liang J."/>
            <person name="Zhou Z."/>
            <person name="Hou R."/>
            <person name="Li X."/>
            <person name="Liu Y."/>
            <person name="Li H."/>
            <person name="Ning X."/>
            <person name="Lin Y."/>
            <person name="Zhao L."/>
            <person name="Xing Q."/>
            <person name="Dou J."/>
            <person name="Li Y."/>
            <person name="Mao J."/>
            <person name="Guo H."/>
            <person name="Dou H."/>
            <person name="Li T."/>
            <person name="Mu C."/>
            <person name="Jiang W."/>
            <person name="Fu Q."/>
            <person name="Fu X."/>
            <person name="Miao Y."/>
            <person name="Liu J."/>
            <person name="Yu Q."/>
            <person name="Li R."/>
            <person name="Liao H."/>
            <person name="Li X."/>
            <person name="Kong Y."/>
            <person name="Jiang Z."/>
            <person name="Chourrout D."/>
            <person name="Li R."/>
            <person name="Bao Z."/>
        </authorList>
    </citation>
    <scope>NUCLEOTIDE SEQUENCE [LARGE SCALE GENOMIC DNA]</scope>
    <source>
        <strain evidence="7 8">PY_sf001</strain>
    </source>
</reference>
<evidence type="ECO:0000313" key="8">
    <source>
        <dbReference type="Proteomes" id="UP000242188"/>
    </source>
</evidence>
<dbReference type="AlphaFoldDB" id="A0A210Q5U2"/>
<keyword evidence="8" id="KW-1185">Reference proteome</keyword>
<dbReference type="PROSITE" id="PS00062">
    <property type="entry name" value="ALDOKETO_REDUCTASE_2"/>
    <property type="match status" value="1"/>
</dbReference>
<feature type="site" description="Lowers pKa of active site Tyr" evidence="5">
    <location>
        <position position="88"/>
    </location>
</feature>
<dbReference type="EMBL" id="NEDP02004902">
    <property type="protein sequence ID" value="OWF44122.1"/>
    <property type="molecule type" value="Genomic_DNA"/>
</dbReference>
<evidence type="ECO:0000313" key="7">
    <source>
        <dbReference type="EMBL" id="OWF44122.1"/>
    </source>
</evidence>
<dbReference type="InterPro" id="IPR020471">
    <property type="entry name" value="AKR"/>
</dbReference>
<comment type="caution">
    <text evidence="7">The sequence shown here is derived from an EMBL/GenBank/DDBJ whole genome shotgun (WGS) entry which is preliminary data.</text>
</comment>
<feature type="active site" description="Proton donor" evidence="3">
    <location>
        <position position="63"/>
    </location>
</feature>
<keyword evidence="2" id="KW-0560">Oxidoreductase</keyword>
<accession>A0A210Q5U2</accession>
<protein>
    <submittedName>
        <fullName evidence="7">Oxidoreductase</fullName>
    </submittedName>
</protein>
<comment type="similarity">
    <text evidence="1">Belongs to the aldo/keto reductase family.</text>
</comment>